<organism evidence="2 3">
    <name type="scientific">Lacticaseibacillus camelliae DSM 22697 = JCM 13995</name>
    <dbReference type="NCBI Taxonomy" id="1423730"/>
    <lineage>
        <taxon>Bacteria</taxon>
        <taxon>Bacillati</taxon>
        <taxon>Bacillota</taxon>
        <taxon>Bacilli</taxon>
        <taxon>Lactobacillales</taxon>
        <taxon>Lactobacillaceae</taxon>
        <taxon>Lacticaseibacillus</taxon>
    </lineage>
</organism>
<dbReference type="InterPro" id="IPR050282">
    <property type="entry name" value="Cycloisomerase_2"/>
</dbReference>
<dbReference type="GO" id="GO:0005829">
    <property type="term" value="C:cytosol"/>
    <property type="evidence" value="ECO:0007669"/>
    <property type="project" value="TreeGrafter"/>
</dbReference>
<dbReference type="EMBL" id="AYZJ01000067">
    <property type="protein sequence ID" value="KRN20749.1"/>
    <property type="molecule type" value="Genomic_DNA"/>
</dbReference>
<dbReference type="PANTHER" id="PTHR30344:SF1">
    <property type="entry name" value="6-PHOSPHOGLUCONOLACTONASE"/>
    <property type="match status" value="1"/>
</dbReference>
<dbReference type="PANTHER" id="PTHR30344">
    <property type="entry name" value="6-PHOSPHOGLUCONOLACTONASE-RELATED"/>
    <property type="match status" value="1"/>
</dbReference>
<comment type="caution">
    <text evidence="2">The sequence shown here is derived from an EMBL/GenBank/DDBJ whole genome shotgun (WGS) entry which is preliminary data.</text>
</comment>
<gene>
    <name evidence="2" type="ORF">FC75_GL000081</name>
</gene>
<dbReference type="Pfam" id="PF10282">
    <property type="entry name" value="Lactonase"/>
    <property type="match status" value="1"/>
</dbReference>
<protein>
    <submittedName>
        <fullName evidence="2">3-carboxymuconate cyclase</fullName>
    </submittedName>
</protein>
<name>A0A0R2F7J5_9LACO</name>
<dbReference type="GO" id="GO:0017057">
    <property type="term" value="F:6-phosphogluconolactonase activity"/>
    <property type="evidence" value="ECO:0007669"/>
    <property type="project" value="TreeGrafter"/>
</dbReference>
<evidence type="ECO:0000313" key="3">
    <source>
        <dbReference type="Proteomes" id="UP000050865"/>
    </source>
</evidence>
<evidence type="ECO:0000256" key="1">
    <source>
        <dbReference type="ARBA" id="ARBA00005564"/>
    </source>
</evidence>
<evidence type="ECO:0000313" key="2">
    <source>
        <dbReference type="EMBL" id="KRN20749.1"/>
    </source>
</evidence>
<dbReference type="InterPro" id="IPR011048">
    <property type="entry name" value="Haem_d1_sf"/>
</dbReference>
<dbReference type="AlphaFoldDB" id="A0A0R2F7J5"/>
<sequence>MVGYVSNQGGNTLKETVLLGGYTKHEGQGVYRATFDSETGTMSEAEPYITGIGSPTYLAVSKANAAYVVDAADGKGGLAAFDLNQTPPQLLNTVLEPGTSPAHVSIDEKRQLVFAANYHEGRVNVYKINPDRTLTPTDVARHHGHGPLPEQDASHVHFAGLTPDRRLAVIDLGTDEVYTYPLDEAGKLGTPAILKLAPGFGPRHLVFHHDKPIAYLLGELSSQITVLQYDQATGGFTQGQTQKTIPADWTKHNGAAAIRISADSRFIYVTNRGYNSVTVYAVSEDGLELTEVQQISTEGDFPRDANLDLTENYLLAVNQNTSNATLYQRDSGSGKLTMVQKDIVAPESVNVVFLKA</sequence>
<comment type="similarity">
    <text evidence="1">Belongs to the cycloisomerase 2 family.</text>
</comment>
<accession>A0A0R2F7J5</accession>
<keyword evidence="3" id="KW-1185">Reference proteome</keyword>
<dbReference type="InterPro" id="IPR019405">
    <property type="entry name" value="Lactonase_7-beta_prop"/>
</dbReference>
<dbReference type="PATRIC" id="fig|1423730.4.peg.86"/>
<dbReference type="InterPro" id="IPR015943">
    <property type="entry name" value="WD40/YVTN_repeat-like_dom_sf"/>
</dbReference>
<proteinExistence type="inferred from homology"/>
<dbReference type="SUPFAM" id="SSF51004">
    <property type="entry name" value="C-terminal (heme d1) domain of cytochrome cd1-nitrite reductase"/>
    <property type="match status" value="1"/>
</dbReference>
<dbReference type="Proteomes" id="UP000050865">
    <property type="component" value="Unassembled WGS sequence"/>
</dbReference>
<reference evidence="2 3" key="1">
    <citation type="journal article" date="2015" name="Genome Announc.">
        <title>Expanding the biotechnology potential of lactobacilli through comparative genomics of 213 strains and associated genera.</title>
        <authorList>
            <person name="Sun Z."/>
            <person name="Harris H.M."/>
            <person name="McCann A."/>
            <person name="Guo C."/>
            <person name="Argimon S."/>
            <person name="Zhang W."/>
            <person name="Yang X."/>
            <person name="Jeffery I.B."/>
            <person name="Cooney J.C."/>
            <person name="Kagawa T.F."/>
            <person name="Liu W."/>
            <person name="Song Y."/>
            <person name="Salvetti E."/>
            <person name="Wrobel A."/>
            <person name="Rasinkangas P."/>
            <person name="Parkhill J."/>
            <person name="Rea M.C."/>
            <person name="O'Sullivan O."/>
            <person name="Ritari J."/>
            <person name="Douillard F.P."/>
            <person name="Paul Ross R."/>
            <person name="Yang R."/>
            <person name="Briner A.E."/>
            <person name="Felis G.E."/>
            <person name="de Vos W.M."/>
            <person name="Barrangou R."/>
            <person name="Klaenhammer T.R."/>
            <person name="Caufield P.W."/>
            <person name="Cui Y."/>
            <person name="Zhang H."/>
            <person name="O'Toole P.W."/>
        </authorList>
    </citation>
    <scope>NUCLEOTIDE SEQUENCE [LARGE SCALE GENOMIC DNA]</scope>
    <source>
        <strain evidence="2 3">DSM 22697</strain>
    </source>
</reference>
<dbReference type="STRING" id="1423730.FC75_GL000081"/>
<dbReference type="Gene3D" id="2.130.10.10">
    <property type="entry name" value="YVTN repeat-like/Quinoprotein amine dehydrogenase"/>
    <property type="match status" value="1"/>
</dbReference>